<evidence type="ECO:0000256" key="6">
    <source>
        <dbReference type="ARBA" id="ARBA00022989"/>
    </source>
</evidence>
<evidence type="ECO:0000256" key="4">
    <source>
        <dbReference type="ARBA" id="ARBA00022692"/>
    </source>
</evidence>
<evidence type="ECO:0000313" key="11">
    <source>
        <dbReference type="EMBL" id="PIS39422.1"/>
    </source>
</evidence>
<keyword evidence="5 9" id="KW-0653">Protein transport</keyword>
<evidence type="ECO:0000256" key="3">
    <source>
        <dbReference type="ARBA" id="ARBA00022475"/>
    </source>
</evidence>
<dbReference type="GO" id="GO:0005886">
    <property type="term" value="C:plasma membrane"/>
    <property type="evidence" value="ECO:0007669"/>
    <property type="project" value="UniProtKB-SubCell"/>
</dbReference>
<evidence type="ECO:0000256" key="5">
    <source>
        <dbReference type="ARBA" id="ARBA00022927"/>
    </source>
</evidence>
<feature type="transmembrane region" description="Helical" evidence="9">
    <location>
        <begin position="158"/>
        <end position="177"/>
    </location>
</feature>
<evidence type="ECO:0000259" key="10">
    <source>
        <dbReference type="Pfam" id="PF02355"/>
    </source>
</evidence>
<keyword evidence="3 9" id="KW-1003">Cell membrane</keyword>
<evidence type="ECO:0000256" key="9">
    <source>
        <dbReference type="HAMAP-Rule" id="MF_01464"/>
    </source>
</evidence>
<evidence type="ECO:0000256" key="2">
    <source>
        <dbReference type="ARBA" id="ARBA00022448"/>
    </source>
</evidence>
<evidence type="ECO:0000256" key="7">
    <source>
        <dbReference type="ARBA" id="ARBA00023010"/>
    </source>
</evidence>
<dbReference type="Pfam" id="PF07549">
    <property type="entry name" value="Sec_GG"/>
    <property type="match status" value="1"/>
</dbReference>
<keyword evidence="4 9" id="KW-0812">Transmembrane</keyword>
<comment type="similarity">
    <text evidence="9">Belongs to the SecD/SecF family. SecF subfamily.</text>
</comment>
<reference evidence="12" key="1">
    <citation type="submission" date="2017-09" db="EMBL/GenBank/DDBJ databases">
        <title>Depth-based differentiation of microbial function through sediment-hosted aquifers and enrichment of novel symbionts in the deep terrestrial subsurface.</title>
        <authorList>
            <person name="Probst A.J."/>
            <person name="Ladd B."/>
            <person name="Jarett J.K."/>
            <person name="Geller-Mcgrath D.E."/>
            <person name="Sieber C.M.K."/>
            <person name="Emerson J.B."/>
            <person name="Anantharaman K."/>
            <person name="Thomas B.C."/>
            <person name="Malmstrom R."/>
            <person name="Stieglmeier M."/>
            <person name="Klingl A."/>
            <person name="Woyke T."/>
            <person name="Ryan C.M."/>
            <person name="Banfield J.F."/>
        </authorList>
    </citation>
    <scope>NUCLEOTIDE SEQUENCE [LARGE SCALE GENOMIC DNA]</scope>
</reference>
<evidence type="ECO:0000256" key="1">
    <source>
        <dbReference type="ARBA" id="ARBA00004651"/>
    </source>
</evidence>
<dbReference type="AlphaFoldDB" id="A0A2H0YNV4"/>
<feature type="transmembrane region" description="Helical" evidence="9">
    <location>
        <begin position="183"/>
        <end position="208"/>
    </location>
</feature>
<feature type="transmembrane region" description="Helical" evidence="9">
    <location>
        <begin position="126"/>
        <end position="146"/>
    </location>
</feature>
<dbReference type="GO" id="GO:0006605">
    <property type="term" value="P:protein targeting"/>
    <property type="evidence" value="ECO:0007669"/>
    <property type="project" value="UniProtKB-UniRule"/>
</dbReference>
<keyword evidence="6 9" id="KW-1133">Transmembrane helix</keyword>
<dbReference type="GO" id="GO:0065002">
    <property type="term" value="P:intracellular protein transmembrane transport"/>
    <property type="evidence" value="ECO:0007669"/>
    <property type="project" value="UniProtKB-UniRule"/>
</dbReference>
<dbReference type="HAMAP" id="MF_01464_B">
    <property type="entry name" value="SecF_B"/>
    <property type="match status" value="1"/>
</dbReference>
<accession>A0A2H0YNV4</accession>
<feature type="transmembrane region" description="Helical" evidence="9">
    <location>
        <begin position="12"/>
        <end position="31"/>
    </location>
</feature>
<comment type="caution">
    <text evidence="11">The sequence shown here is derived from an EMBL/GenBank/DDBJ whole genome shotgun (WGS) entry which is preliminary data.</text>
</comment>
<comment type="subunit">
    <text evidence="9">Forms a complex with SecD. Part of the essential Sec protein translocation apparatus which comprises SecA, SecYEG and auxiliary proteins SecDF. Other proteins may also be involved.</text>
</comment>
<comment type="subcellular location">
    <subcellularLocation>
        <location evidence="1 9">Cell membrane</location>
        <topology evidence="1 9">Multi-pass membrane protein</topology>
    </subcellularLocation>
</comment>
<dbReference type="PRINTS" id="PR01755">
    <property type="entry name" value="SECFTRNLCASE"/>
</dbReference>
<comment type="function">
    <text evidence="9">Part of the Sec protein translocase complex. Interacts with the SecYEG preprotein conducting channel. SecDF uses the proton motive force (PMF) to complete protein translocation after the ATP-dependent function of SecA.</text>
</comment>
<keyword evidence="2 9" id="KW-0813">Transport</keyword>
<dbReference type="NCBIfam" id="TIGR00966">
    <property type="entry name" value="transloc_SecF"/>
    <property type="match status" value="1"/>
</dbReference>
<keyword evidence="8 9" id="KW-0472">Membrane</keyword>
<dbReference type="GO" id="GO:0015450">
    <property type="term" value="F:protein-transporting ATPase activity"/>
    <property type="evidence" value="ECO:0007669"/>
    <property type="project" value="InterPro"/>
</dbReference>
<dbReference type="InterPro" id="IPR005665">
    <property type="entry name" value="SecF_bac"/>
</dbReference>
<organism evidence="11 12">
    <name type="scientific">Candidatus Nealsonbacteria bacterium CG08_land_8_20_14_0_20_38_20</name>
    <dbReference type="NCBI Taxonomy" id="1974705"/>
    <lineage>
        <taxon>Bacteria</taxon>
        <taxon>Candidatus Nealsoniibacteriota</taxon>
    </lineage>
</organism>
<dbReference type="PANTHER" id="PTHR30081">
    <property type="entry name" value="PROTEIN-EXPORT MEMBRANE PROTEIN SEC"/>
    <property type="match status" value="1"/>
</dbReference>
<dbReference type="SUPFAM" id="SSF82866">
    <property type="entry name" value="Multidrug efflux transporter AcrB transmembrane domain"/>
    <property type="match status" value="1"/>
</dbReference>
<dbReference type="Gene3D" id="1.20.1640.10">
    <property type="entry name" value="Multidrug efflux transporter AcrB transmembrane domain"/>
    <property type="match status" value="1"/>
</dbReference>
<dbReference type="Proteomes" id="UP000230088">
    <property type="component" value="Unassembled WGS sequence"/>
</dbReference>
<dbReference type="Pfam" id="PF02355">
    <property type="entry name" value="SecD_SecF_C"/>
    <property type="match status" value="1"/>
</dbReference>
<evidence type="ECO:0000256" key="8">
    <source>
        <dbReference type="ARBA" id="ARBA00023136"/>
    </source>
</evidence>
<proteinExistence type="inferred from homology"/>
<evidence type="ECO:0000313" key="12">
    <source>
        <dbReference type="Proteomes" id="UP000230088"/>
    </source>
</evidence>
<dbReference type="InterPro" id="IPR022813">
    <property type="entry name" value="SecD/SecF_arch_bac"/>
</dbReference>
<name>A0A2H0YNV4_9BACT</name>
<dbReference type="InterPro" id="IPR048634">
    <property type="entry name" value="SecD_SecF_C"/>
</dbReference>
<dbReference type="InterPro" id="IPR022645">
    <property type="entry name" value="SecD/SecF_bac"/>
</dbReference>
<dbReference type="EMBL" id="PEYD01000039">
    <property type="protein sequence ID" value="PIS39422.1"/>
    <property type="molecule type" value="Genomic_DNA"/>
</dbReference>
<feature type="domain" description="Protein export membrane protein SecD/SecF C-terminal" evidence="10">
    <location>
        <begin position="104"/>
        <end position="294"/>
    </location>
</feature>
<protein>
    <recommendedName>
        <fullName evidence="9">Protein-export membrane protein SecF</fullName>
    </recommendedName>
</protein>
<feature type="transmembrane region" description="Helical" evidence="9">
    <location>
        <begin position="266"/>
        <end position="294"/>
    </location>
</feature>
<dbReference type="InterPro" id="IPR022646">
    <property type="entry name" value="SecD/SecF_CS"/>
</dbReference>
<dbReference type="GO" id="GO:0043952">
    <property type="term" value="P:protein transport by the Sec complex"/>
    <property type="evidence" value="ECO:0007669"/>
    <property type="project" value="UniProtKB-UniRule"/>
</dbReference>
<gene>
    <name evidence="9 11" type="primary">secF</name>
    <name evidence="11" type="ORF">COT33_02045</name>
</gene>
<dbReference type="PANTHER" id="PTHR30081:SF8">
    <property type="entry name" value="PROTEIN TRANSLOCASE SUBUNIT SECF"/>
    <property type="match status" value="1"/>
</dbReference>
<feature type="transmembrane region" description="Helical" evidence="9">
    <location>
        <begin position="243"/>
        <end position="260"/>
    </location>
</feature>
<sequence length="299" mass="33560">MIPFLKYRKIYFVFSGILILGSLVSLIIFGLKPGIDFTGGSILELEFKDARPSNQEIRERLANLPLGEVILQPAGEKGLLLRMKDISEDVHQELLSRLNEKWGLEQKQFELIGSTIGQELKQKTKIVIILAILSMFSYIAIAFSGVPRPIRSWQAGAITIFILFHDVLIPLAVFSLLGKFYGIQITIPVTVALLTVVGYAINNVVVVFDRVRENLFKVSRRGFVETFEEALNSAVNQTLSRQINTSLTTLFPLIFMFFLGGETIKYFALALILGIVTGFYSSIFLATPILISLLKWRKP</sequence>
<keyword evidence="7 9" id="KW-0811">Translocation</keyword>